<dbReference type="GO" id="GO:0070086">
    <property type="term" value="P:ubiquitin-dependent endocytosis"/>
    <property type="evidence" value="ECO:0007669"/>
    <property type="project" value="TreeGrafter"/>
</dbReference>
<organism evidence="3 4">
    <name type="scientific">Coccidioides immitis (strain RS)</name>
    <name type="common">Valley fever fungus</name>
    <dbReference type="NCBI Taxonomy" id="246410"/>
    <lineage>
        <taxon>Eukaryota</taxon>
        <taxon>Fungi</taxon>
        <taxon>Dikarya</taxon>
        <taxon>Ascomycota</taxon>
        <taxon>Pezizomycotina</taxon>
        <taxon>Eurotiomycetes</taxon>
        <taxon>Eurotiomycetidae</taxon>
        <taxon>Onygenales</taxon>
        <taxon>Onygenaceae</taxon>
        <taxon>Coccidioides</taxon>
    </lineage>
</organism>
<dbReference type="AlphaFoldDB" id="A0A0E1RUL0"/>
<dbReference type="OrthoDB" id="2238745at2759"/>
<dbReference type="SMART" id="SM01017">
    <property type="entry name" value="Arrestin_C"/>
    <property type="match status" value="1"/>
</dbReference>
<dbReference type="InParanoid" id="A0A0E1RUL0"/>
<dbReference type="GeneID" id="4558344"/>
<feature type="region of interest" description="Disordered" evidence="1">
    <location>
        <begin position="552"/>
        <end position="593"/>
    </location>
</feature>
<dbReference type="Pfam" id="PF02752">
    <property type="entry name" value="Arrestin_C"/>
    <property type="match status" value="1"/>
</dbReference>
<dbReference type="Gene3D" id="2.60.40.640">
    <property type="match status" value="1"/>
</dbReference>
<keyword evidence="4" id="KW-1185">Reference proteome</keyword>
<evidence type="ECO:0000256" key="1">
    <source>
        <dbReference type="SAM" id="MobiDB-lite"/>
    </source>
</evidence>
<dbReference type="GO" id="GO:0005829">
    <property type="term" value="C:cytosol"/>
    <property type="evidence" value="ECO:0007669"/>
    <property type="project" value="TreeGrafter"/>
</dbReference>
<gene>
    <name evidence="3" type="ORF">CIMG_09026</name>
</gene>
<dbReference type="InterPro" id="IPR014752">
    <property type="entry name" value="Arrestin-like_C"/>
</dbReference>
<dbReference type="Proteomes" id="UP000001261">
    <property type="component" value="Unassembled WGS sequence"/>
</dbReference>
<reference evidence="4" key="2">
    <citation type="journal article" date="2010" name="Genome Res.">
        <title>Population genomic sequencing of Coccidioides fungi reveals recent hybridization and transposon control.</title>
        <authorList>
            <person name="Neafsey D.E."/>
            <person name="Barker B.M."/>
            <person name="Sharpton T.J."/>
            <person name="Stajich J.E."/>
            <person name="Park D.J."/>
            <person name="Whiston E."/>
            <person name="Hung C.-Y."/>
            <person name="McMahan C."/>
            <person name="White J."/>
            <person name="Sykes S."/>
            <person name="Heiman D."/>
            <person name="Young S."/>
            <person name="Zeng Q."/>
            <person name="Abouelleil A."/>
            <person name="Aftuck L."/>
            <person name="Bessette D."/>
            <person name="Brown A."/>
            <person name="FitzGerald M."/>
            <person name="Lui A."/>
            <person name="Macdonald J.P."/>
            <person name="Priest M."/>
            <person name="Orbach M.J."/>
            <person name="Galgiani J.N."/>
            <person name="Kirkland T.N."/>
            <person name="Cole G.T."/>
            <person name="Birren B.W."/>
            <person name="Henn M.R."/>
            <person name="Taylor J.W."/>
            <person name="Rounsley S.D."/>
        </authorList>
    </citation>
    <scope>GENOME REANNOTATION</scope>
    <source>
        <strain evidence="4">RS</strain>
    </source>
</reference>
<feature type="compositionally biased region" description="Low complexity" evidence="1">
    <location>
        <begin position="580"/>
        <end position="589"/>
    </location>
</feature>
<dbReference type="RefSeq" id="XP_001239405.2">
    <property type="nucleotide sequence ID" value="XM_001239404.2"/>
</dbReference>
<dbReference type="VEuPathDB" id="FungiDB:CIMG_09026"/>
<name>A0A0E1RUL0_COCIM</name>
<dbReference type="InterPro" id="IPR050357">
    <property type="entry name" value="Arrestin_domain-protein"/>
</dbReference>
<dbReference type="PANTHER" id="PTHR11188:SF174">
    <property type="entry name" value="ARRESTIN-RELATED TRAFFICKING ADAPTER 10-RELATED"/>
    <property type="match status" value="1"/>
</dbReference>
<evidence type="ECO:0000313" key="4">
    <source>
        <dbReference type="Proteomes" id="UP000001261"/>
    </source>
</evidence>
<proteinExistence type="predicted"/>
<dbReference type="PANTHER" id="PTHR11188">
    <property type="entry name" value="ARRESTIN DOMAIN CONTAINING PROTEIN"/>
    <property type="match status" value="1"/>
</dbReference>
<evidence type="ECO:0000259" key="2">
    <source>
        <dbReference type="SMART" id="SM01017"/>
    </source>
</evidence>
<dbReference type="KEGG" id="cim:CIMG_09026"/>
<feature type="domain" description="Arrestin C-terminal-like" evidence="2">
    <location>
        <begin position="293"/>
        <end position="501"/>
    </location>
</feature>
<dbReference type="FunCoup" id="A0A0E1RUL0">
    <property type="interactions" value="63"/>
</dbReference>
<protein>
    <submittedName>
        <fullName evidence="3">Arrestin domain-containing protein</fullName>
    </submittedName>
</protein>
<dbReference type="EMBL" id="GG704915">
    <property type="protein sequence ID" value="EAS27822.2"/>
    <property type="molecule type" value="Genomic_DNA"/>
</dbReference>
<dbReference type="OMA" id="FHILSCK"/>
<dbReference type="GO" id="GO:0030674">
    <property type="term" value="F:protein-macromolecule adaptor activity"/>
    <property type="evidence" value="ECO:0007669"/>
    <property type="project" value="TreeGrafter"/>
</dbReference>
<evidence type="ECO:0000313" key="3">
    <source>
        <dbReference type="EMBL" id="EAS27822.2"/>
    </source>
</evidence>
<dbReference type="GO" id="GO:0031625">
    <property type="term" value="F:ubiquitin protein ligase binding"/>
    <property type="evidence" value="ECO:0007669"/>
    <property type="project" value="TreeGrafter"/>
</dbReference>
<dbReference type="InterPro" id="IPR011022">
    <property type="entry name" value="Arrestin_C-like"/>
</dbReference>
<dbReference type="STRING" id="246410.A0A0E1RUL0"/>
<reference evidence="4" key="1">
    <citation type="journal article" date="2009" name="Genome Res.">
        <title>Comparative genomic analyses of the human fungal pathogens Coccidioides and their relatives.</title>
        <authorList>
            <person name="Sharpton T.J."/>
            <person name="Stajich J.E."/>
            <person name="Rounsley S.D."/>
            <person name="Gardner M.J."/>
            <person name="Wortman J.R."/>
            <person name="Jordar V.S."/>
            <person name="Maiti R."/>
            <person name="Kodira C.D."/>
            <person name="Neafsey D.E."/>
            <person name="Zeng Q."/>
            <person name="Hung C.-Y."/>
            <person name="McMahan C."/>
            <person name="Muszewska A."/>
            <person name="Grynberg M."/>
            <person name="Mandel M.A."/>
            <person name="Kellner E.M."/>
            <person name="Barker B.M."/>
            <person name="Galgiani J.N."/>
            <person name="Orbach M.J."/>
            <person name="Kirkland T.N."/>
            <person name="Cole G.T."/>
            <person name="Henn M.R."/>
            <person name="Birren B.W."/>
            <person name="Taylor J.W."/>
        </authorList>
    </citation>
    <scope>NUCLEOTIDE SEQUENCE [LARGE SCALE GENOMIC DNA]</scope>
    <source>
        <strain evidence="4">RS</strain>
    </source>
</reference>
<accession>A0A0E1RUL0</accession>
<feature type="compositionally biased region" description="Polar residues" evidence="1">
    <location>
        <begin position="552"/>
        <end position="563"/>
    </location>
</feature>
<sequence>MWLDLEHQTRADVLRDRLQNDDSARSSISSDAPSVLPPLANEKLVASGNGISVSIAQTEPVIFMEGFDAREASKTSMLRGHLHLKISKSTKIKKIYLTFKGAVHSAWPEGVPGKRAQYNDDHSLMTHTWPFFNAQFGSAENGYGADFVQLTRPQGGKEGLGISTIEVFNKAHSASSMERVGIKELRSLSLKHTPSRSFVKGEAYYNGQSVAQKGYKTFRPGDYIYNFELPIDSKLPETIKTDCASVKYWLDVSVERAGVFRPNLLGVKEVLFVRTPSQGSLEQVEPIAISRTWEDQLHYDIVISGKSFPLGAKIPIAFKLTPLAKVACHRIKVYVTETIQQWTSGKTAHRLDSSKQLLLFEKRADSASVSAYPGSRMRITAGGGIHWDDRAAAAQGHEVVDPRRTSLLGDLESDFGAGPTEMEFDVQLPTCPLMKERDSSQRLHCDTMYENIEINHWIKASHLFLSIIVLRLSRPDEAYPKKRRHFEISIDSPFHILSCLATQSNIYLPSYSSPSSFPSEEYECGCPGAQPTTKAPYHAHSASPAHLSMLLNMSSDPSFHPQPSSSTSSTSTLTADQADNSSESSNPSNIPTRPIHLIRIPSFAPPPFEDVPPPPPLVTPPPDYSTIIPTDDPSAGILDYFHRLHHAEQEYDENTRGNARVDVPLTPGGRVHRSIEIPRELVRIDAIAD</sequence>